<keyword evidence="2" id="KW-1185">Reference proteome</keyword>
<proteinExistence type="predicted"/>
<evidence type="ECO:0000313" key="2">
    <source>
        <dbReference type="Proteomes" id="UP000002499"/>
    </source>
</evidence>
<dbReference type="AlphaFoldDB" id="E9E5U6"/>
<dbReference type="Proteomes" id="UP000002499">
    <property type="component" value="Unassembled WGS sequence"/>
</dbReference>
<evidence type="ECO:0000313" key="1">
    <source>
        <dbReference type="EMBL" id="EFY88626.1"/>
    </source>
</evidence>
<name>E9E5U6_METAQ</name>
<protein>
    <submittedName>
        <fullName evidence="1">Uncharacterized protein</fullName>
    </submittedName>
</protein>
<sequence>MSAIRFPRIGGIAKAPDGTYCVGPLPGIGGPFDLPAQFLGAWADHIKFPLFEKTIRERTPPDLVDEILESIRSFPSRLKQLAKEYSFRTDHSTKKAKTVLFCACYVAVSYRWEDWVLQQCHQFFADYIETAPFSSNRSFGPHREGIQESWSHQDAALVPPHEGYIGRGLNHVCGSVLGMIYGWARNGESARLPT</sequence>
<organism evidence="2">
    <name type="scientific">Metarhizium acridum (strain CQMa 102)</name>
    <dbReference type="NCBI Taxonomy" id="655827"/>
    <lineage>
        <taxon>Eukaryota</taxon>
        <taxon>Fungi</taxon>
        <taxon>Dikarya</taxon>
        <taxon>Ascomycota</taxon>
        <taxon>Pezizomycotina</taxon>
        <taxon>Sordariomycetes</taxon>
        <taxon>Hypocreomycetidae</taxon>
        <taxon>Hypocreales</taxon>
        <taxon>Clavicipitaceae</taxon>
        <taxon>Metarhizium</taxon>
    </lineage>
</organism>
<gene>
    <name evidence="1" type="ORF">MAC_05244</name>
</gene>
<dbReference type="EMBL" id="GL698508">
    <property type="protein sequence ID" value="EFY88626.1"/>
    <property type="molecule type" value="Genomic_DNA"/>
</dbReference>
<dbReference type="HOGENOM" id="CLU_1402746_0_0_1"/>
<dbReference type="OrthoDB" id="10003767at2759"/>
<reference evidence="1 2" key="1">
    <citation type="journal article" date="2011" name="PLoS Genet.">
        <title>Genome sequencing and comparative transcriptomics of the model entomopathogenic fungi Metarhizium anisopliae and M. acridum.</title>
        <authorList>
            <person name="Gao Q."/>
            <person name="Jin K."/>
            <person name="Ying S.H."/>
            <person name="Zhang Y."/>
            <person name="Xiao G."/>
            <person name="Shang Y."/>
            <person name="Duan Z."/>
            <person name="Hu X."/>
            <person name="Xie X.Q."/>
            <person name="Zhou G."/>
            <person name="Peng G."/>
            <person name="Luo Z."/>
            <person name="Huang W."/>
            <person name="Wang B."/>
            <person name="Fang W."/>
            <person name="Wang S."/>
            <person name="Zhong Y."/>
            <person name="Ma L.J."/>
            <person name="St Leger R.J."/>
            <person name="Zhao G.P."/>
            <person name="Pei Y."/>
            <person name="Feng M.G."/>
            <person name="Xia Y."/>
            <person name="Wang C."/>
        </authorList>
    </citation>
    <scope>NUCLEOTIDE SEQUENCE [LARGE SCALE GENOMIC DNA]</scope>
    <source>
        <strain evidence="1 2">CQMa 102</strain>
    </source>
</reference>
<dbReference type="InParanoid" id="E9E5U6"/>
<accession>E9E5U6</accession>